<sequence length="157" mass="16759">MTTPEPQHEGRRPVPQDQFDLPDIPQPGNSGTGYLPTEDQPGTPAPDPGVPAPPVEDAARRGRRSGKSIAGEVRHTRTSAAWAGMIIGSILAILLLVFIVQNLSSQKIWLLFWEVNLPVGVSLLIAAIAGALVTALIGGLRMFQLNRALTKASKANR</sequence>
<keyword evidence="2" id="KW-0812">Transmembrane</keyword>
<evidence type="ECO:0000259" key="3">
    <source>
        <dbReference type="Pfam" id="PF06305"/>
    </source>
</evidence>
<dbReference type="AlphaFoldDB" id="A0A857KYZ0"/>
<organism evidence="4">
    <name type="scientific">Gordonia amarae</name>
    <dbReference type="NCBI Taxonomy" id="36821"/>
    <lineage>
        <taxon>Bacteria</taxon>
        <taxon>Bacillati</taxon>
        <taxon>Actinomycetota</taxon>
        <taxon>Actinomycetes</taxon>
        <taxon>Mycobacteriales</taxon>
        <taxon>Gordoniaceae</taxon>
        <taxon>Gordonia</taxon>
    </lineage>
</organism>
<accession>A0A857KYZ0</accession>
<protein>
    <submittedName>
        <fullName evidence="4">DUF1049 domain-containing protein</fullName>
    </submittedName>
</protein>
<feature type="transmembrane region" description="Helical" evidence="2">
    <location>
        <begin position="120"/>
        <end position="143"/>
    </location>
</feature>
<dbReference type="RefSeq" id="WP_213263333.1">
    <property type="nucleotide sequence ID" value="NZ_CP045804.1"/>
</dbReference>
<evidence type="ECO:0000313" key="4">
    <source>
        <dbReference type="EMBL" id="QHN39398.1"/>
    </source>
</evidence>
<dbReference type="InterPro" id="IPR010445">
    <property type="entry name" value="LapA_dom"/>
</dbReference>
<keyword evidence="2" id="KW-1133">Transmembrane helix</keyword>
<name>A0A857KYZ0_9ACTN</name>
<proteinExistence type="predicted"/>
<keyword evidence="2" id="KW-0472">Membrane</keyword>
<feature type="region of interest" description="Disordered" evidence="1">
    <location>
        <begin position="1"/>
        <end position="72"/>
    </location>
</feature>
<feature type="transmembrane region" description="Helical" evidence="2">
    <location>
        <begin position="80"/>
        <end position="100"/>
    </location>
</feature>
<dbReference type="GO" id="GO:0005886">
    <property type="term" value="C:plasma membrane"/>
    <property type="evidence" value="ECO:0007669"/>
    <property type="project" value="InterPro"/>
</dbReference>
<reference evidence="4" key="1">
    <citation type="journal article" date="2021" name="Nat. Microbiol.">
        <title>Cocultivation of an ultrasmall environmental parasitic bacterium with lytic ability against bacteria associated with wastewater foams.</title>
        <authorList>
            <person name="Batinovic S."/>
            <person name="Rose J.J.A."/>
            <person name="Ratcliffe J."/>
            <person name="Seviour R.J."/>
            <person name="Petrovski S."/>
        </authorList>
    </citation>
    <scope>NUCLEOTIDE SEQUENCE</scope>
    <source>
        <strain evidence="4">CON44</strain>
    </source>
</reference>
<dbReference type="EMBL" id="CP045810">
    <property type="protein sequence ID" value="QHN39398.1"/>
    <property type="molecule type" value="Genomic_DNA"/>
</dbReference>
<feature type="domain" description="Lipopolysaccharide assembly protein A" evidence="3">
    <location>
        <begin position="109"/>
        <end position="156"/>
    </location>
</feature>
<gene>
    <name evidence="4" type="ORF">GII30_09685</name>
</gene>
<evidence type="ECO:0000256" key="1">
    <source>
        <dbReference type="SAM" id="MobiDB-lite"/>
    </source>
</evidence>
<feature type="compositionally biased region" description="Basic and acidic residues" evidence="1">
    <location>
        <begin position="1"/>
        <end position="14"/>
    </location>
</feature>
<dbReference type="Pfam" id="PF06305">
    <property type="entry name" value="LapA_dom"/>
    <property type="match status" value="1"/>
</dbReference>
<feature type="compositionally biased region" description="Pro residues" evidence="1">
    <location>
        <begin position="43"/>
        <end position="54"/>
    </location>
</feature>
<evidence type="ECO:0000256" key="2">
    <source>
        <dbReference type="SAM" id="Phobius"/>
    </source>
</evidence>